<dbReference type="EMBL" id="UYSU01042270">
    <property type="protein sequence ID" value="VDM03673.1"/>
    <property type="molecule type" value="Genomic_DNA"/>
</dbReference>
<evidence type="ECO:0000259" key="1">
    <source>
        <dbReference type="PROSITE" id="PS50878"/>
    </source>
</evidence>
<dbReference type="PROSITE" id="PS50878">
    <property type="entry name" value="RT_POL"/>
    <property type="match status" value="1"/>
</dbReference>
<proteinExistence type="predicted"/>
<dbReference type="STRING" id="70667.A0A183TLD9"/>
<dbReference type="AlphaFoldDB" id="A0A183TLD9"/>
<reference evidence="2 3" key="2">
    <citation type="submission" date="2018-11" db="EMBL/GenBank/DDBJ databases">
        <authorList>
            <consortium name="Pathogen Informatics"/>
        </authorList>
    </citation>
    <scope>NUCLEOTIDE SEQUENCE [LARGE SCALE GENOMIC DNA]</scope>
    <source>
        <strain evidence="2 3">NST_G2</strain>
    </source>
</reference>
<dbReference type="InterPro" id="IPR000477">
    <property type="entry name" value="RT_dom"/>
</dbReference>
<evidence type="ECO:0000313" key="4">
    <source>
        <dbReference type="WBParaSite" id="SSLN_0001794201-mRNA-1"/>
    </source>
</evidence>
<evidence type="ECO:0000313" key="3">
    <source>
        <dbReference type="Proteomes" id="UP000275846"/>
    </source>
</evidence>
<dbReference type="PANTHER" id="PTHR21301">
    <property type="entry name" value="REVERSE TRANSCRIPTASE"/>
    <property type="match status" value="1"/>
</dbReference>
<dbReference type="OrthoDB" id="6224914at2759"/>
<dbReference type="WBParaSite" id="SSLN_0001794201-mRNA-1">
    <property type="protein sequence ID" value="SSLN_0001794201-mRNA-1"/>
    <property type="gene ID" value="SSLN_0001794201"/>
</dbReference>
<accession>A0A183TLD9</accession>
<protein>
    <submittedName>
        <fullName evidence="4">Reverse transcriptase domain-containing protein</fullName>
    </submittedName>
</protein>
<evidence type="ECO:0000313" key="2">
    <source>
        <dbReference type="EMBL" id="VDM03673.1"/>
    </source>
</evidence>
<gene>
    <name evidence="2" type="ORF">SSLN_LOCUS17287</name>
</gene>
<organism evidence="4">
    <name type="scientific">Schistocephalus solidus</name>
    <name type="common">Tapeworm</name>
    <dbReference type="NCBI Taxonomy" id="70667"/>
    <lineage>
        <taxon>Eukaryota</taxon>
        <taxon>Metazoa</taxon>
        <taxon>Spiralia</taxon>
        <taxon>Lophotrochozoa</taxon>
        <taxon>Platyhelminthes</taxon>
        <taxon>Cestoda</taxon>
        <taxon>Eucestoda</taxon>
        <taxon>Diphyllobothriidea</taxon>
        <taxon>Diphyllobothriidae</taxon>
        <taxon>Schistocephalus</taxon>
    </lineage>
</organism>
<sequence length="323" mass="36334">MCKDLNLNGKKMLSLDVSSLFTNVPVTETVDYLCEFLLTSEQETGIPTNALKELLLICTLNVQFLFDNELYRQIDGVAMCSPLGHLLADVFMGKLEKFQLSGQINNLRHYGRYVDDIFAIVTRLRQCLARANQNLLRENGYPDRFIAKHLVTRPVKPANVTVEKKTLFLKVPFQGDVASELLKRRLNQAVSQTFPAAKLQIVFSNNPLLRGEGKDRLPDQTTSMCSYSFTCSCGVGYIGRTSRRLSKRIKEHIPAWLSKGEVKSIKSAILAHLVDTGHSVDPIEPFRVIYKVPPNYRKPLGQRLLAAAEPTAIRLKKLVLCAQ</sequence>
<feature type="domain" description="Reverse transcriptase" evidence="1">
    <location>
        <begin position="1"/>
        <end position="173"/>
    </location>
</feature>
<reference evidence="4" key="1">
    <citation type="submission" date="2016-06" db="UniProtKB">
        <authorList>
            <consortium name="WormBaseParasite"/>
        </authorList>
    </citation>
    <scope>IDENTIFICATION</scope>
</reference>
<keyword evidence="3" id="KW-1185">Reference proteome</keyword>
<dbReference type="Proteomes" id="UP000275846">
    <property type="component" value="Unassembled WGS sequence"/>
</dbReference>
<dbReference type="PANTHER" id="PTHR21301:SF10">
    <property type="entry name" value="REVERSE TRANSCRIPTASE DOMAIN-CONTAINING PROTEIN"/>
    <property type="match status" value="1"/>
</dbReference>
<name>A0A183TLD9_SCHSO</name>